<dbReference type="GO" id="GO:0005524">
    <property type="term" value="F:ATP binding"/>
    <property type="evidence" value="ECO:0007669"/>
    <property type="project" value="InterPro"/>
</dbReference>
<dbReference type="InParanoid" id="A0A4W3ISG5"/>
<evidence type="ECO:0000313" key="7">
    <source>
        <dbReference type="Proteomes" id="UP000314986"/>
    </source>
</evidence>
<dbReference type="RefSeq" id="XP_007900937.1">
    <property type="nucleotide sequence ID" value="XM_007902746.2"/>
</dbReference>
<evidence type="ECO:0000256" key="1">
    <source>
        <dbReference type="ARBA" id="ARBA00007220"/>
    </source>
</evidence>
<dbReference type="CDD" id="cd01428">
    <property type="entry name" value="ADK"/>
    <property type="match status" value="2"/>
</dbReference>
<dbReference type="SUPFAM" id="SSF52540">
    <property type="entry name" value="P-loop containing nucleoside triphosphate hydrolases"/>
    <property type="match status" value="2"/>
</dbReference>
<reference evidence="7" key="2">
    <citation type="journal article" date="2007" name="PLoS Biol.">
        <title>Survey sequencing and comparative analysis of the elephant shark (Callorhinchus milii) genome.</title>
        <authorList>
            <person name="Venkatesh B."/>
            <person name="Kirkness E.F."/>
            <person name="Loh Y.H."/>
            <person name="Halpern A.L."/>
            <person name="Lee A.P."/>
            <person name="Johnson J."/>
            <person name="Dandona N."/>
            <person name="Viswanathan L.D."/>
            <person name="Tay A."/>
            <person name="Venter J.C."/>
            <person name="Strausberg R.L."/>
            <person name="Brenner S."/>
        </authorList>
    </citation>
    <scope>NUCLEOTIDE SEQUENCE [LARGE SCALE GENOMIC DNA]</scope>
</reference>
<evidence type="ECO:0000256" key="5">
    <source>
        <dbReference type="RuleBase" id="RU003330"/>
    </source>
</evidence>
<reference evidence="6" key="4">
    <citation type="submission" date="2025-08" db="UniProtKB">
        <authorList>
            <consortium name="Ensembl"/>
        </authorList>
    </citation>
    <scope>IDENTIFICATION</scope>
</reference>
<dbReference type="CTD" id="158067"/>
<dbReference type="Proteomes" id="UP000314986">
    <property type="component" value="Unassembled WGS sequence"/>
</dbReference>
<dbReference type="PANTHER" id="PTHR23359">
    <property type="entry name" value="NUCLEOTIDE KINASE"/>
    <property type="match status" value="1"/>
</dbReference>
<dbReference type="SUPFAM" id="SSF57774">
    <property type="entry name" value="Microbial and mitochondrial ADK, insert 'zinc finger' domain"/>
    <property type="match status" value="1"/>
</dbReference>
<keyword evidence="3" id="KW-0547">Nucleotide-binding</keyword>
<dbReference type="InterPro" id="IPR027417">
    <property type="entry name" value="P-loop_NTPase"/>
</dbReference>
<accession>A0A4W3ISG5</accession>
<sequence length="480" mass="54388">MDATQKPLRISPQLAMYAEKHRVFQTLKSMVQFLVVDKPNDPIQYMIEYLKSENDEVIRVFIVGAPASGKITIAKLLCDNTNACLINRKSMLEDQASALATEARNYQASSQEIPHTLWAKLILEWLSKMDCIKRGWVLVGFPVSREQAIVLQEMGVAPDHVVILDAPDTVLIERNLGKRIDPFTEEVYHITFNWPEDPDKQGILREPEGLTEKATVTRLLEYRRESHGVQSSYKKICKVINADQPTVDVLSQVMTFVHSRHRSVAPYAPHILLYGPPGCGKNLQAAMIAEKYKIVDVSSGHLLKQATAAQTKIGEAVQSYVEQGQPVPDSMVLRCLEERLSKLDCITRGWVLHGFPRDIEQATLLEEKGFLMNRVFFMDVPDDAIIERLTLRTTDPVTGERYHSVYKPAPNSEVQARCQQNPKDSLEHVENELKVYHDHVTELGKFYQAVIHINADQDPHTVFEFIESSVLNPPVKRKAS</sequence>
<dbReference type="Gene3D" id="1.20.890.10">
    <property type="entry name" value="cAMP-dependent protein kinase regulatory subunit, dimerization-anchoring domain"/>
    <property type="match status" value="1"/>
</dbReference>
<comment type="similarity">
    <text evidence="1 5">Belongs to the adenylate kinase family.</text>
</comment>
<reference evidence="7" key="3">
    <citation type="journal article" date="2014" name="Nature">
        <title>Elephant shark genome provides unique insights into gnathostome evolution.</title>
        <authorList>
            <consortium name="International Elephant Shark Genome Sequencing Consortium"/>
            <person name="Venkatesh B."/>
            <person name="Lee A.P."/>
            <person name="Ravi V."/>
            <person name="Maurya A.K."/>
            <person name="Lian M.M."/>
            <person name="Swann J.B."/>
            <person name="Ohta Y."/>
            <person name="Flajnik M.F."/>
            <person name="Sutoh Y."/>
            <person name="Kasahara M."/>
            <person name="Hoon S."/>
            <person name="Gangu V."/>
            <person name="Roy S.W."/>
            <person name="Irimia M."/>
            <person name="Korzh V."/>
            <person name="Kondrychyn I."/>
            <person name="Lim Z.W."/>
            <person name="Tay B.H."/>
            <person name="Tohari S."/>
            <person name="Kong K.W."/>
            <person name="Ho S."/>
            <person name="Lorente-Galdos B."/>
            <person name="Quilez J."/>
            <person name="Marques-Bonet T."/>
            <person name="Raney B.J."/>
            <person name="Ingham P.W."/>
            <person name="Tay A."/>
            <person name="Hillier L.W."/>
            <person name="Minx P."/>
            <person name="Boehm T."/>
            <person name="Wilson R.K."/>
            <person name="Brenner S."/>
            <person name="Warren W.C."/>
        </authorList>
    </citation>
    <scope>NUCLEOTIDE SEQUENCE [LARGE SCALE GENOMIC DNA]</scope>
</reference>
<evidence type="ECO:0000256" key="3">
    <source>
        <dbReference type="ARBA" id="ARBA00022741"/>
    </source>
</evidence>
<dbReference type="Gene3D" id="3.40.50.300">
    <property type="entry name" value="P-loop containing nucleotide triphosphate hydrolases"/>
    <property type="match status" value="2"/>
</dbReference>
<dbReference type="AlphaFoldDB" id="A0A4W3ISG5"/>
<keyword evidence="7" id="KW-1185">Reference proteome</keyword>
<organism evidence="6 7">
    <name type="scientific">Callorhinchus milii</name>
    <name type="common">Ghost shark</name>
    <dbReference type="NCBI Taxonomy" id="7868"/>
    <lineage>
        <taxon>Eukaryota</taxon>
        <taxon>Metazoa</taxon>
        <taxon>Chordata</taxon>
        <taxon>Craniata</taxon>
        <taxon>Vertebrata</taxon>
        <taxon>Chondrichthyes</taxon>
        <taxon>Holocephali</taxon>
        <taxon>Chimaeriformes</taxon>
        <taxon>Callorhinchidae</taxon>
        <taxon>Callorhinchus</taxon>
    </lineage>
</organism>
<dbReference type="HAMAP" id="MF_00235">
    <property type="entry name" value="Adenylate_kinase_Adk"/>
    <property type="match status" value="1"/>
</dbReference>
<dbReference type="OrthoDB" id="522106at2759"/>
<dbReference type="CDD" id="cd22979">
    <property type="entry name" value="DD_AK8"/>
    <property type="match status" value="1"/>
</dbReference>
<name>A0A4W3ISG5_CALMI</name>
<evidence type="ECO:0000256" key="4">
    <source>
        <dbReference type="ARBA" id="ARBA00022777"/>
    </source>
</evidence>
<protein>
    <submittedName>
        <fullName evidence="6">Adenylate kinase 8</fullName>
    </submittedName>
</protein>
<proteinExistence type="inferred from homology"/>
<dbReference type="InterPro" id="IPR036193">
    <property type="entry name" value="ADK_active_lid_dom_sf"/>
</dbReference>
<gene>
    <name evidence="6" type="primary">ak8</name>
</gene>
<reference evidence="7" key="1">
    <citation type="journal article" date="2006" name="Science">
        <title>Ancient noncoding elements conserved in the human genome.</title>
        <authorList>
            <person name="Venkatesh B."/>
            <person name="Kirkness E.F."/>
            <person name="Loh Y.H."/>
            <person name="Halpern A.L."/>
            <person name="Lee A.P."/>
            <person name="Johnson J."/>
            <person name="Dandona N."/>
            <person name="Viswanathan L.D."/>
            <person name="Tay A."/>
            <person name="Venter J.C."/>
            <person name="Strausberg R.L."/>
            <person name="Brenner S."/>
        </authorList>
    </citation>
    <scope>NUCLEOTIDE SEQUENCE [LARGE SCALE GENOMIC DNA]</scope>
</reference>
<dbReference type="InterPro" id="IPR000850">
    <property type="entry name" value="Adenylat/UMP-CMP_kin"/>
</dbReference>
<dbReference type="STRING" id="7868.ENSCMIP00000032307"/>
<dbReference type="KEGG" id="cmk:103184621"/>
<dbReference type="GO" id="GO:0004017">
    <property type="term" value="F:AMP kinase activity"/>
    <property type="evidence" value="ECO:0007669"/>
    <property type="project" value="InterPro"/>
</dbReference>
<keyword evidence="4 5" id="KW-0418">Kinase</keyword>
<evidence type="ECO:0000256" key="2">
    <source>
        <dbReference type="ARBA" id="ARBA00022679"/>
    </source>
</evidence>
<reference evidence="6" key="5">
    <citation type="submission" date="2025-09" db="UniProtKB">
        <authorList>
            <consortium name="Ensembl"/>
        </authorList>
    </citation>
    <scope>IDENTIFICATION</scope>
</reference>
<dbReference type="PRINTS" id="PR00094">
    <property type="entry name" value="ADENYLTKNASE"/>
</dbReference>
<keyword evidence="2 5" id="KW-0808">Transferase</keyword>
<dbReference type="GeneTree" id="ENSGT00940000164784"/>
<dbReference type="Pfam" id="PF00406">
    <property type="entry name" value="ADK"/>
    <property type="match status" value="2"/>
</dbReference>
<dbReference type="SUPFAM" id="SSF47391">
    <property type="entry name" value="Dimerization-anchoring domain of cAMP-dependent PK regulatory subunit"/>
    <property type="match status" value="1"/>
</dbReference>
<dbReference type="GeneID" id="103184621"/>
<dbReference type="OMA" id="DCIRRGW"/>
<dbReference type="Ensembl" id="ENSCMIT00000032799.1">
    <property type="protein sequence ID" value="ENSCMIP00000032307.1"/>
    <property type="gene ID" value="ENSCMIG00000013797.1"/>
</dbReference>
<evidence type="ECO:0000313" key="6">
    <source>
        <dbReference type="Ensembl" id="ENSCMIP00000032307.1"/>
    </source>
</evidence>